<dbReference type="WBParaSite" id="ASIM_0002104901-mRNA-1">
    <property type="protein sequence ID" value="ASIM_0002104901-mRNA-1"/>
    <property type="gene ID" value="ASIM_0002104901"/>
</dbReference>
<dbReference type="EMBL" id="UYRR01039570">
    <property type="protein sequence ID" value="VDK76777.1"/>
    <property type="molecule type" value="Genomic_DNA"/>
</dbReference>
<feature type="compositionally biased region" description="Basic and acidic residues" evidence="1">
    <location>
        <begin position="151"/>
        <end position="167"/>
    </location>
</feature>
<accession>A0A0M3KJ77</accession>
<reference evidence="2 3" key="2">
    <citation type="submission" date="2018-11" db="EMBL/GenBank/DDBJ databases">
        <authorList>
            <consortium name="Pathogen Informatics"/>
        </authorList>
    </citation>
    <scope>NUCLEOTIDE SEQUENCE [LARGE SCALE GENOMIC DNA]</scope>
</reference>
<feature type="compositionally biased region" description="Polar residues" evidence="1">
    <location>
        <begin position="1"/>
        <end position="24"/>
    </location>
</feature>
<keyword evidence="3" id="KW-1185">Reference proteome</keyword>
<feature type="region of interest" description="Disordered" evidence="1">
    <location>
        <begin position="129"/>
        <end position="167"/>
    </location>
</feature>
<evidence type="ECO:0000313" key="3">
    <source>
        <dbReference type="Proteomes" id="UP000267096"/>
    </source>
</evidence>
<feature type="region of interest" description="Disordered" evidence="1">
    <location>
        <begin position="1"/>
        <end position="116"/>
    </location>
</feature>
<sequence>RGGSGSQWNGPQGPVTNRYSSNAGSVDRYGSPQKPSPVCSSSGPAGYYSGGGASGNGSNHPQIAPYTPNCPPPSFPSNPQSAALVSNSITSSAITSSTPMRSDHAPLIQNSPADLSSTSPVITAFVRAPPIPPVFDTPPQQQSGGNGAADYDARTSENRKQNEDWRR</sequence>
<gene>
    <name evidence="2" type="ORF">ASIM_LOCUS20425</name>
</gene>
<reference evidence="4" key="1">
    <citation type="submission" date="2017-02" db="UniProtKB">
        <authorList>
            <consortium name="WormBaseParasite"/>
        </authorList>
    </citation>
    <scope>IDENTIFICATION</scope>
</reference>
<dbReference type="Proteomes" id="UP000267096">
    <property type="component" value="Unassembled WGS sequence"/>
</dbReference>
<name>A0A0M3KJ77_ANISI</name>
<evidence type="ECO:0000256" key="1">
    <source>
        <dbReference type="SAM" id="MobiDB-lite"/>
    </source>
</evidence>
<organism evidence="4">
    <name type="scientific">Anisakis simplex</name>
    <name type="common">Herring worm</name>
    <dbReference type="NCBI Taxonomy" id="6269"/>
    <lineage>
        <taxon>Eukaryota</taxon>
        <taxon>Metazoa</taxon>
        <taxon>Ecdysozoa</taxon>
        <taxon>Nematoda</taxon>
        <taxon>Chromadorea</taxon>
        <taxon>Rhabditida</taxon>
        <taxon>Spirurina</taxon>
        <taxon>Ascaridomorpha</taxon>
        <taxon>Ascaridoidea</taxon>
        <taxon>Anisakidae</taxon>
        <taxon>Anisakis</taxon>
        <taxon>Anisakis simplex complex</taxon>
    </lineage>
</organism>
<evidence type="ECO:0000313" key="2">
    <source>
        <dbReference type="EMBL" id="VDK76777.1"/>
    </source>
</evidence>
<dbReference type="AlphaFoldDB" id="A0A0M3KJ77"/>
<evidence type="ECO:0000313" key="4">
    <source>
        <dbReference type="WBParaSite" id="ASIM_0002104901-mRNA-1"/>
    </source>
</evidence>
<feature type="compositionally biased region" description="Low complexity" evidence="1">
    <location>
        <begin position="86"/>
        <end position="98"/>
    </location>
</feature>
<protein>
    <submittedName>
        <fullName evidence="4">Trithorax group protein osa</fullName>
    </submittedName>
</protein>
<proteinExistence type="predicted"/>